<dbReference type="AlphaFoldDB" id="A0A699ZAZ8"/>
<evidence type="ECO:0000256" key="1">
    <source>
        <dbReference type="ARBA" id="ARBA00022884"/>
    </source>
</evidence>
<dbReference type="InterPro" id="IPR012677">
    <property type="entry name" value="Nucleotide-bd_a/b_plait_sf"/>
</dbReference>
<feature type="non-terminal residue" evidence="4">
    <location>
        <position position="1"/>
    </location>
</feature>
<name>A0A699ZAZ8_HAELA</name>
<sequence>MGVPASTTDEELRSIFEAFGDVRGMYTRRKADGVVVVDYYDVRAAASAASTLQGTLMQEQPIHLSFTHPAAADGSLEQGIAQGQITVYNMDPGTTNQHLVWLFSKFGEVQGIHQSPNRPTQKCITFYDSRHAAAALKAMNCAEQLSALPSHLTPQQVAKLQSHTMQRSAL</sequence>
<dbReference type="SUPFAM" id="SSF54928">
    <property type="entry name" value="RNA-binding domain, RBD"/>
    <property type="match status" value="1"/>
</dbReference>
<dbReference type="PANTHER" id="PTHR23189">
    <property type="entry name" value="RNA RECOGNITION MOTIF-CONTAINING"/>
    <property type="match status" value="1"/>
</dbReference>
<dbReference type="Gene3D" id="3.30.70.330">
    <property type="match status" value="2"/>
</dbReference>
<dbReference type="Pfam" id="PF00076">
    <property type="entry name" value="RRM_1"/>
    <property type="match status" value="2"/>
</dbReference>
<accession>A0A699ZAZ8</accession>
<evidence type="ECO:0000313" key="4">
    <source>
        <dbReference type="EMBL" id="GFH16034.1"/>
    </source>
</evidence>
<feature type="domain" description="RRM" evidence="3">
    <location>
        <begin position="1"/>
        <end position="69"/>
    </location>
</feature>
<organism evidence="4 5">
    <name type="scientific">Haematococcus lacustris</name>
    <name type="common">Green alga</name>
    <name type="synonym">Haematococcus pluvialis</name>
    <dbReference type="NCBI Taxonomy" id="44745"/>
    <lineage>
        <taxon>Eukaryota</taxon>
        <taxon>Viridiplantae</taxon>
        <taxon>Chlorophyta</taxon>
        <taxon>core chlorophytes</taxon>
        <taxon>Chlorophyceae</taxon>
        <taxon>CS clade</taxon>
        <taxon>Chlamydomonadales</taxon>
        <taxon>Haematococcaceae</taxon>
        <taxon>Haematococcus</taxon>
    </lineage>
</organism>
<gene>
    <name evidence="4" type="ORF">HaLaN_12379</name>
</gene>
<protein>
    <recommendedName>
        <fullName evidence="3">RRM domain-containing protein</fullName>
    </recommendedName>
</protein>
<dbReference type="CDD" id="cd12276">
    <property type="entry name" value="RRM2_MEI2_EAR1_like"/>
    <property type="match status" value="1"/>
</dbReference>
<dbReference type="InterPro" id="IPR035979">
    <property type="entry name" value="RBD_domain_sf"/>
</dbReference>
<keyword evidence="5" id="KW-1185">Reference proteome</keyword>
<evidence type="ECO:0000259" key="3">
    <source>
        <dbReference type="PROSITE" id="PS50102"/>
    </source>
</evidence>
<dbReference type="GO" id="GO:0003723">
    <property type="term" value="F:RNA binding"/>
    <property type="evidence" value="ECO:0007669"/>
    <property type="project" value="UniProtKB-UniRule"/>
</dbReference>
<dbReference type="InterPro" id="IPR000504">
    <property type="entry name" value="RRM_dom"/>
</dbReference>
<keyword evidence="1 2" id="KW-0694">RNA-binding</keyword>
<proteinExistence type="predicted"/>
<dbReference type="SMART" id="SM00360">
    <property type="entry name" value="RRM"/>
    <property type="match status" value="2"/>
</dbReference>
<reference evidence="4 5" key="1">
    <citation type="submission" date="2020-02" db="EMBL/GenBank/DDBJ databases">
        <title>Draft genome sequence of Haematococcus lacustris strain NIES-144.</title>
        <authorList>
            <person name="Morimoto D."/>
            <person name="Nakagawa S."/>
            <person name="Yoshida T."/>
            <person name="Sawayama S."/>
        </authorList>
    </citation>
    <scope>NUCLEOTIDE SEQUENCE [LARGE SCALE GENOMIC DNA]</scope>
    <source>
        <strain evidence="4 5">NIES-144</strain>
    </source>
</reference>
<evidence type="ECO:0000256" key="2">
    <source>
        <dbReference type="PROSITE-ProRule" id="PRU00176"/>
    </source>
</evidence>
<dbReference type="Proteomes" id="UP000485058">
    <property type="component" value="Unassembled WGS sequence"/>
</dbReference>
<dbReference type="EMBL" id="BLLF01000935">
    <property type="protein sequence ID" value="GFH16034.1"/>
    <property type="molecule type" value="Genomic_DNA"/>
</dbReference>
<dbReference type="PROSITE" id="PS50102">
    <property type="entry name" value="RRM"/>
    <property type="match status" value="1"/>
</dbReference>
<comment type="caution">
    <text evidence="4">The sequence shown here is derived from an EMBL/GenBank/DDBJ whole genome shotgun (WGS) entry which is preliminary data.</text>
</comment>
<evidence type="ECO:0000313" key="5">
    <source>
        <dbReference type="Proteomes" id="UP000485058"/>
    </source>
</evidence>